<gene>
    <name evidence="3" type="ORF">AArcSt11_10530</name>
</gene>
<feature type="compositionally biased region" description="Basic and acidic residues" evidence="1">
    <location>
        <begin position="1"/>
        <end position="17"/>
    </location>
</feature>
<evidence type="ECO:0000259" key="2">
    <source>
        <dbReference type="Pfam" id="PF18545"/>
    </source>
</evidence>
<reference evidence="3 4" key="1">
    <citation type="journal article" date="2022" name="Syst. Appl. Microbiol.">
        <title>Natronocalculus amylovorans gen. nov., sp. nov., and Natranaeroarchaeum aerophilus sp. nov., dominant culturable amylolytic natronoarchaea from hypersaline soda lakes in southwestern Siberia.</title>
        <authorList>
            <person name="Sorokin D.Y."/>
            <person name="Elcheninov A.G."/>
            <person name="Khizhniak T.V."/>
            <person name="Koenen M."/>
            <person name="Bale N.J."/>
            <person name="Damste J.S.S."/>
            <person name="Kublanov I.V."/>
        </authorList>
    </citation>
    <scope>NUCLEOTIDE SEQUENCE [LARGE SCALE GENOMIC DNA]</scope>
    <source>
        <strain evidence="3 4">AArc-St1-1</strain>
    </source>
</reference>
<dbReference type="InterPro" id="IPR040624">
    <property type="entry name" value="HalOD1"/>
</dbReference>
<dbReference type="EMBL" id="JAKRVY010000005">
    <property type="protein sequence ID" value="MCL9814087.1"/>
    <property type="molecule type" value="Genomic_DNA"/>
</dbReference>
<comment type="caution">
    <text evidence="3">The sequence shown here is derived from an EMBL/GenBank/DDBJ whole genome shotgun (WGS) entry which is preliminary data.</text>
</comment>
<organism evidence="3 4">
    <name type="scientific">Natranaeroarchaeum aerophilus</name>
    <dbReference type="NCBI Taxonomy" id="2917711"/>
    <lineage>
        <taxon>Archaea</taxon>
        <taxon>Methanobacteriati</taxon>
        <taxon>Methanobacteriota</taxon>
        <taxon>Stenosarchaea group</taxon>
        <taxon>Halobacteria</taxon>
        <taxon>Halobacteriales</taxon>
        <taxon>Natronoarchaeaceae</taxon>
        <taxon>Natranaeroarchaeum</taxon>
    </lineage>
</organism>
<dbReference type="AlphaFoldDB" id="A0AAE3FR25"/>
<keyword evidence="4" id="KW-1185">Reference proteome</keyword>
<evidence type="ECO:0000313" key="3">
    <source>
        <dbReference type="EMBL" id="MCL9814087.1"/>
    </source>
</evidence>
<evidence type="ECO:0000256" key="1">
    <source>
        <dbReference type="SAM" id="MobiDB-lite"/>
    </source>
</evidence>
<name>A0AAE3FR25_9EURY</name>
<protein>
    <recommendedName>
        <fullName evidence="2">Halobacterial output domain-containing protein</fullName>
    </recommendedName>
</protein>
<dbReference type="Pfam" id="PF18545">
    <property type="entry name" value="HalOD1"/>
    <property type="match status" value="1"/>
</dbReference>
<proteinExistence type="predicted"/>
<feature type="region of interest" description="Disordered" evidence="1">
    <location>
        <begin position="1"/>
        <end position="32"/>
    </location>
</feature>
<feature type="domain" description="Halobacterial output" evidence="2">
    <location>
        <begin position="36"/>
        <end position="104"/>
    </location>
</feature>
<evidence type="ECO:0000313" key="4">
    <source>
        <dbReference type="Proteomes" id="UP001202674"/>
    </source>
</evidence>
<dbReference type="Proteomes" id="UP001202674">
    <property type="component" value="Unassembled WGS sequence"/>
</dbReference>
<dbReference type="RefSeq" id="WP_250596921.1">
    <property type="nucleotide sequence ID" value="NZ_JAKRVY010000005.1"/>
</dbReference>
<sequence length="107" mass="11561">MSNKMIRSESKPTRSDDTLNQTTIPFDETGDPESDIVLTIVEHVADLTDVDVTELPPLYDSVNPGALADLMASPQSSDSSVDVSFRYQGCRITVSSAGTVTIEEPLQ</sequence>
<accession>A0AAE3FR25</accession>